<dbReference type="GO" id="GO:0010436">
    <property type="term" value="F:carotenoid dioxygenase activity"/>
    <property type="evidence" value="ECO:0007669"/>
    <property type="project" value="TreeGrafter"/>
</dbReference>
<dbReference type="eggNOG" id="COG3670">
    <property type="taxonomic scope" value="Bacteria"/>
</dbReference>
<evidence type="ECO:0000256" key="1">
    <source>
        <dbReference type="ARBA" id="ARBA00006787"/>
    </source>
</evidence>
<feature type="binding site" evidence="5">
    <location>
        <position position="303"/>
    </location>
    <ligand>
        <name>Fe cation</name>
        <dbReference type="ChEBI" id="CHEBI:24875"/>
        <note>catalytic</note>
    </ligand>
</feature>
<proteinExistence type="inferred from homology"/>
<feature type="binding site" evidence="5">
    <location>
        <position position="183"/>
    </location>
    <ligand>
        <name>Fe cation</name>
        <dbReference type="ChEBI" id="CHEBI:24875"/>
        <note>catalytic</note>
    </ligand>
</feature>
<dbReference type="OrthoDB" id="6636843at2"/>
<dbReference type="STRING" id="395961.Cyan7425_4222"/>
<dbReference type="EMBL" id="CP001344">
    <property type="protein sequence ID" value="ACL46535.1"/>
    <property type="molecule type" value="Genomic_DNA"/>
</dbReference>
<sequence length="501" mass="55670">MTQSLPQTPVSPSPSYSLADWRGGTLSLAEEFDYAITDIEGTVPVELRGTLFRNGPGLLDIGGVPLKHPFDGDGMVCAFRFDRGQVHFRNRYVRTPGYLAEQAAGRILYRGVFGTQKPGGWLANAFDLRLKSIANTQVLYWGGKLLALWEADRPYRLDPHSLATLGEESFDQVLAPGTAFAAHAKVVPAAGSCPTRLVSFGLKPGLSTALTIYELNEQGQVVQQQQRSLPGFAFIHDFAVTPNYCIFFQNPVQFNPLPFLLGLRGPGECIQFQPHQPTRIWIVPRDGQGEMLCLNTDACFVFHQVNAWEQSGQIGLDSICYDRFPSLDPQQDYRQVDFAALPPGQLWRFELDLASKTVQRHCLKTRCCEFPALHPAKVGQDYRYLYLAIAAEAEGNAPLQGLMKIDLQTGAEQIWSAAPQGFMGEPVFIPKPTGEKSCPEHWEEDGWILALVYDAHHHRSDLVILEAAHLQTGPIARLHLKHHIPYGLHGSFVDQIFSPSP</sequence>
<evidence type="ECO:0000256" key="2">
    <source>
        <dbReference type="ARBA" id="ARBA00022723"/>
    </source>
</evidence>
<dbReference type="PANTHER" id="PTHR10543">
    <property type="entry name" value="BETA-CAROTENE DIOXYGENASE"/>
    <property type="match status" value="1"/>
</dbReference>
<evidence type="ECO:0000256" key="3">
    <source>
        <dbReference type="ARBA" id="ARBA00023002"/>
    </source>
</evidence>
<accession>B8HXJ0</accession>
<comment type="similarity">
    <text evidence="1">Belongs to the carotenoid oxygenase family.</text>
</comment>
<dbReference type="Pfam" id="PF03055">
    <property type="entry name" value="RPE65"/>
    <property type="match status" value="1"/>
</dbReference>
<keyword evidence="4 5" id="KW-0408">Iron</keyword>
<evidence type="ECO:0000256" key="4">
    <source>
        <dbReference type="ARBA" id="ARBA00023004"/>
    </source>
</evidence>
<evidence type="ECO:0000256" key="5">
    <source>
        <dbReference type="PIRSR" id="PIRSR604294-1"/>
    </source>
</evidence>
<dbReference type="GO" id="GO:0046872">
    <property type="term" value="F:metal ion binding"/>
    <property type="evidence" value="ECO:0007669"/>
    <property type="project" value="UniProtKB-KW"/>
</dbReference>
<dbReference type="GO" id="GO:0016121">
    <property type="term" value="P:carotene catabolic process"/>
    <property type="evidence" value="ECO:0007669"/>
    <property type="project" value="TreeGrafter"/>
</dbReference>
<keyword evidence="2 5" id="KW-0479">Metal-binding</keyword>
<reference evidence="6" key="1">
    <citation type="submission" date="2009-01" db="EMBL/GenBank/DDBJ databases">
        <title>Complete sequence of chromosome Cyanothece sp. PCC 7425.</title>
        <authorList>
            <consortium name="US DOE Joint Genome Institute"/>
            <person name="Lucas S."/>
            <person name="Copeland A."/>
            <person name="Lapidus A."/>
            <person name="Glavina del Rio T."/>
            <person name="Dalin E."/>
            <person name="Tice H."/>
            <person name="Bruce D."/>
            <person name="Goodwin L."/>
            <person name="Pitluck S."/>
            <person name="Sims D."/>
            <person name="Meineke L."/>
            <person name="Brettin T."/>
            <person name="Detter J.C."/>
            <person name="Han C."/>
            <person name="Larimer F."/>
            <person name="Land M."/>
            <person name="Hauser L."/>
            <person name="Kyrpides N."/>
            <person name="Ovchinnikova G."/>
            <person name="Liberton M."/>
            <person name="Stoeckel J."/>
            <person name="Banerjee A."/>
            <person name="Singh A."/>
            <person name="Page L."/>
            <person name="Sato H."/>
            <person name="Zhao L."/>
            <person name="Sherman L."/>
            <person name="Pakrasi H."/>
            <person name="Richardson P."/>
        </authorList>
    </citation>
    <scope>NUCLEOTIDE SEQUENCE</scope>
    <source>
        <strain evidence="6">PCC 7425</strain>
    </source>
</reference>
<evidence type="ECO:0000313" key="6">
    <source>
        <dbReference type="EMBL" id="ACL46535.1"/>
    </source>
</evidence>
<keyword evidence="3" id="KW-0560">Oxidoreductase</keyword>
<dbReference type="HOGENOM" id="CLU_016472_6_3_3"/>
<gene>
    <name evidence="6" type="ordered locus">Cyan7425_4222</name>
</gene>
<name>B8HXJ0_CYAP4</name>
<feature type="binding site" evidence="5">
    <location>
        <position position="236"/>
    </location>
    <ligand>
        <name>Fe cation</name>
        <dbReference type="ChEBI" id="CHEBI:24875"/>
        <note>catalytic</note>
    </ligand>
</feature>
<dbReference type="PANTHER" id="PTHR10543:SF89">
    <property type="entry name" value="CAROTENOID 9,10(9',10')-CLEAVAGE DIOXYGENASE 1"/>
    <property type="match status" value="1"/>
</dbReference>
<comment type="cofactor">
    <cofactor evidence="5">
        <name>Fe(2+)</name>
        <dbReference type="ChEBI" id="CHEBI:29033"/>
    </cofactor>
    <text evidence="5">Binds 1 Fe(2+) ion per subunit.</text>
</comment>
<organism evidence="6">
    <name type="scientific">Cyanothece sp. (strain PCC 7425 / ATCC 29141)</name>
    <dbReference type="NCBI Taxonomy" id="395961"/>
    <lineage>
        <taxon>Bacteria</taxon>
        <taxon>Bacillati</taxon>
        <taxon>Cyanobacteriota</taxon>
        <taxon>Cyanophyceae</taxon>
        <taxon>Gomontiellales</taxon>
        <taxon>Cyanothecaceae</taxon>
        <taxon>Cyanothece</taxon>
    </lineage>
</organism>
<feature type="binding site" evidence="5">
    <location>
        <position position="489"/>
    </location>
    <ligand>
        <name>Fe cation</name>
        <dbReference type="ChEBI" id="CHEBI:24875"/>
        <note>catalytic</note>
    </ligand>
</feature>
<dbReference type="AlphaFoldDB" id="B8HXJ0"/>
<dbReference type="InterPro" id="IPR004294">
    <property type="entry name" value="Carotenoid_Oase"/>
</dbReference>
<dbReference type="KEGG" id="cyn:Cyan7425_4222"/>
<protein>
    <submittedName>
        <fullName evidence="6">Carotenoid oxygenase</fullName>
    </submittedName>
</protein>